<reference evidence="1" key="1">
    <citation type="submission" date="2020-09" db="EMBL/GenBank/DDBJ databases">
        <title>A novel bacterium of genus Hazenella, isolated from South China Sea.</title>
        <authorList>
            <person name="Huang H."/>
            <person name="Mo K."/>
            <person name="Hu Y."/>
        </authorList>
    </citation>
    <scope>NUCLEOTIDE SEQUENCE</scope>
    <source>
        <strain evidence="1">IB182357</strain>
    </source>
</reference>
<evidence type="ECO:0000313" key="2">
    <source>
        <dbReference type="Proteomes" id="UP000661691"/>
    </source>
</evidence>
<sequence length="60" mass="6635">MCKLSANFIHASVVVPYIKLVQAETVYALSQFSGCDTGRIVQLGDESKNFISGKWMAYFA</sequence>
<proteinExistence type="predicted"/>
<dbReference type="EMBL" id="JACXAH010000006">
    <property type="protein sequence ID" value="MBD1371902.1"/>
    <property type="molecule type" value="Genomic_DNA"/>
</dbReference>
<name>A0A926N8S5_9BACL</name>
<keyword evidence="2" id="KW-1185">Reference proteome</keyword>
<protein>
    <submittedName>
        <fullName evidence="1">Uncharacterized protein</fullName>
    </submittedName>
</protein>
<accession>A0A926N8S5</accession>
<dbReference type="AlphaFoldDB" id="A0A926N8S5"/>
<organism evidence="1 2">
    <name type="scientific">Polycladospora coralii</name>
    <dbReference type="NCBI Taxonomy" id="2771432"/>
    <lineage>
        <taxon>Bacteria</taxon>
        <taxon>Bacillati</taxon>
        <taxon>Bacillota</taxon>
        <taxon>Bacilli</taxon>
        <taxon>Bacillales</taxon>
        <taxon>Thermoactinomycetaceae</taxon>
        <taxon>Polycladospora</taxon>
    </lineage>
</organism>
<comment type="caution">
    <text evidence="1">The sequence shown here is derived from an EMBL/GenBank/DDBJ whole genome shotgun (WGS) entry which is preliminary data.</text>
</comment>
<dbReference type="Proteomes" id="UP000661691">
    <property type="component" value="Unassembled WGS sequence"/>
</dbReference>
<dbReference type="RefSeq" id="WP_191141748.1">
    <property type="nucleotide sequence ID" value="NZ_JACXAH010000006.1"/>
</dbReference>
<evidence type="ECO:0000313" key="1">
    <source>
        <dbReference type="EMBL" id="MBD1371902.1"/>
    </source>
</evidence>
<gene>
    <name evidence="1" type="ORF">IC620_05955</name>
</gene>